<reference evidence="2" key="1">
    <citation type="submission" date="2020-04" db="EMBL/GenBank/DDBJ databases">
        <authorList>
            <person name="Zhang T."/>
        </authorList>
    </citation>
    <scope>NUCLEOTIDE SEQUENCE</scope>
    <source>
        <strain evidence="2">HKST-UBA01</strain>
    </source>
</reference>
<dbReference type="PANTHER" id="PTHR33525:SF3">
    <property type="entry name" value="RIBONUCLEASE Y"/>
    <property type="match status" value="1"/>
</dbReference>
<dbReference type="PANTHER" id="PTHR33525">
    <property type="match status" value="1"/>
</dbReference>
<dbReference type="Pfam" id="PF08668">
    <property type="entry name" value="HDOD"/>
    <property type="match status" value="1"/>
</dbReference>
<feature type="domain" description="HDOD" evidence="1">
    <location>
        <begin position="26"/>
        <end position="214"/>
    </location>
</feature>
<dbReference type="PROSITE" id="PS51833">
    <property type="entry name" value="HDOD"/>
    <property type="match status" value="1"/>
</dbReference>
<dbReference type="SUPFAM" id="SSF109604">
    <property type="entry name" value="HD-domain/PDEase-like"/>
    <property type="match status" value="1"/>
</dbReference>
<evidence type="ECO:0000313" key="2">
    <source>
        <dbReference type="EMBL" id="MCA9729169.1"/>
    </source>
</evidence>
<dbReference type="InterPro" id="IPR013976">
    <property type="entry name" value="HDOD"/>
</dbReference>
<dbReference type="Proteomes" id="UP000697710">
    <property type="component" value="Unassembled WGS sequence"/>
</dbReference>
<organism evidence="2 3">
    <name type="scientific">Eiseniibacteriota bacterium</name>
    <dbReference type="NCBI Taxonomy" id="2212470"/>
    <lineage>
        <taxon>Bacteria</taxon>
        <taxon>Candidatus Eiseniibacteriota</taxon>
    </lineage>
</organism>
<reference evidence="2" key="2">
    <citation type="journal article" date="2021" name="Microbiome">
        <title>Successional dynamics and alternative stable states in a saline activated sludge microbial community over 9 years.</title>
        <authorList>
            <person name="Wang Y."/>
            <person name="Ye J."/>
            <person name="Ju F."/>
            <person name="Liu L."/>
            <person name="Boyd J.A."/>
            <person name="Deng Y."/>
            <person name="Parks D.H."/>
            <person name="Jiang X."/>
            <person name="Yin X."/>
            <person name="Woodcroft B.J."/>
            <person name="Tyson G.W."/>
            <person name="Hugenholtz P."/>
            <person name="Polz M.F."/>
            <person name="Zhang T."/>
        </authorList>
    </citation>
    <scope>NUCLEOTIDE SEQUENCE</scope>
    <source>
        <strain evidence="2">HKST-UBA01</strain>
    </source>
</reference>
<evidence type="ECO:0000259" key="1">
    <source>
        <dbReference type="PROSITE" id="PS51833"/>
    </source>
</evidence>
<accession>A0A956M0Z1</accession>
<dbReference type="InterPro" id="IPR052340">
    <property type="entry name" value="RNase_Y/CdgJ"/>
</dbReference>
<name>A0A956M0Z1_UNCEI</name>
<evidence type="ECO:0000313" key="3">
    <source>
        <dbReference type="Proteomes" id="UP000697710"/>
    </source>
</evidence>
<dbReference type="AlphaFoldDB" id="A0A956M0Z1"/>
<gene>
    <name evidence="2" type="ORF">KC729_15885</name>
</gene>
<comment type="caution">
    <text evidence="2">The sequence shown here is derived from an EMBL/GenBank/DDBJ whole genome shotgun (WGS) entry which is preliminary data.</text>
</comment>
<dbReference type="EMBL" id="JAGQHR010000595">
    <property type="protein sequence ID" value="MCA9729169.1"/>
    <property type="molecule type" value="Genomic_DNA"/>
</dbReference>
<dbReference type="Gene3D" id="1.10.3210.10">
    <property type="entry name" value="Hypothetical protein af1432"/>
    <property type="match status" value="1"/>
</dbReference>
<protein>
    <submittedName>
        <fullName evidence="2">HDOD domain-containing protein</fullName>
    </submittedName>
</protein>
<proteinExistence type="predicted"/>
<sequence>MSAIPAAEDRIRRSLEARIETNQLELPLLPTSVAQVLELCYSPDASAAKLSEVIHRDQALASHLLRVANSPAYFPGTAIVSLQQAISRLGQRTIGEIAVALSVKGLVFNERRFQSEMRSLWRQSAASGAFAREIARTMRRSVDTALLCGLLQNVGKPAVIHLVTKVADTVGREVDNEEALELAEEYHTEVGARMVEGWSMPPAVIETTRYHHHYADAPTYPDEARVVHLSDRLAENLLSPQNVTEEMLRAELAFAELNLYPEDVDAILAKGDDVRKFVEVIG</sequence>